<proteinExistence type="predicted"/>
<organism evidence="1 2">
    <name type="scientific">Spermophilus dauricus</name>
    <name type="common">Daurian ground squirrel</name>
    <dbReference type="NCBI Taxonomy" id="99837"/>
    <lineage>
        <taxon>Eukaryota</taxon>
        <taxon>Metazoa</taxon>
        <taxon>Chordata</taxon>
        <taxon>Craniata</taxon>
        <taxon>Vertebrata</taxon>
        <taxon>Euteleostomi</taxon>
        <taxon>Mammalia</taxon>
        <taxon>Eutheria</taxon>
        <taxon>Euarchontoglires</taxon>
        <taxon>Glires</taxon>
        <taxon>Rodentia</taxon>
        <taxon>Sciuromorpha</taxon>
        <taxon>Sciuridae</taxon>
        <taxon>Xerinae</taxon>
        <taxon>Marmotini</taxon>
        <taxon>Spermophilus</taxon>
    </lineage>
</organism>
<name>A0A8C9QF37_SPEDA</name>
<evidence type="ECO:0000313" key="2">
    <source>
        <dbReference type="Proteomes" id="UP000694422"/>
    </source>
</evidence>
<reference evidence="1" key="1">
    <citation type="submission" date="2025-08" db="UniProtKB">
        <authorList>
            <consortium name="Ensembl"/>
        </authorList>
    </citation>
    <scope>IDENTIFICATION</scope>
</reference>
<reference evidence="1" key="2">
    <citation type="submission" date="2025-09" db="UniProtKB">
        <authorList>
            <consortium name="Ensembl"/>
        </authorList>
    </citation>
    <scope>IDENTIFICATION</scope>
</reference>
<dbReference type="Proteomes" id="UP000694422">
    <property type="component" value="Unplaced"/>
</dbReference>
<sequence length="98" mass="10298">MSSWFRGLGSSLGHSLGQVGDSLASLTGHVSNVTKDKIPDEFEDVEAGLPSFSSGWTSSICQGSAMPLHARAHTTCCLYPQDAQDRAESVSAPQAFPS</sequence>
<keyword evidence="2" id="KW-1185">Reference proteome</keyword>
<protein>
    <submittedName>
        <fullName evidence="1">Uncharacterized protein</fullName>
    </submittedName>
</protein>
<dbReference type="Ensembl" id="ENSSDAT00000026571.1">
    <property type="protein sequence ID" value="ENSSDAP00000023219.1"/>
    <property type="gene ID" value="ENSSDAG00000021151.1"/>
</dbReference>
<evidence type="ECO:0000313" key="1">
    <source>
        <dbReference type="Ensembl" id="ENSSDAP00000023219.1"/>
    </source>
</evidence>
<accession>A0A8C9QF37</accession>
<dbReference type="AlphaFoldDB" id="A0A8C9QF37"/>